<protein>
    <submittedName>
        <fullName evidence="2">Uncharacterized protein</fullName>
    </submittedName>
</protein>
<dbReference type="InParanoid" id="A0A1C4YUU1"/>
<accession>A0A1C4YUU1</accession>
<sequence length="264" mass="28401">MYRLASVDSSGRIRDRAIIGALGWGRGVRLDIRHGAGAIVVRRDSRGVFTVAGQGHLVLPALGARRPKLRPVMQPPPARLPAMDVADDSERVAASLVRRLDGLTFRDAAADQVTTLIIDSVVEWARAQGWRVYRRAASVLPLPPPLSGQYSVLDVACARPTGPPVVVEVDRTDRRRTVEKLLAEAAAGRVPIWVRWGPGRFVAPPPPVRLVTCVVTRGTGPAGQVRLFSRIPASDRPPPAHSVTPVGSTDALALPIPLDDGRPR</sequence>
<reference evidence="3" key="1">
    <citation type="submission" date="2016-06" db="EMBL/GenBank/DDBJ databases">
        <authorList>
            <person name="Varghese N."/>
            <person name="Submissions Spin"/>
        </authorList>
    </citation>
    <scope>NUCLEOTIDE SEQUENCE [LARGE SCALE GENOMIC DNA]</scope>
    <source>
        <strain evidence="3">DSM 43816</strain>
    </source>
</reference>
<name>A0A1C4YUU1_MICEC</name>
<organism evidence="2 3">
    <name type="scientific">Micromonospora echinospora</name>
    <name type="common">Micromonospora purpurea</name>
    <dbReference type="NCBI Taxonomy" id="1877"/>
    <lineage>
        <taxon>Bacteria</taxon>
        <taxon>Bacillati</taxon>
        <taxon>Actinomycetota</taxon>
        <taxon>Actinomycetes</taxon>
        <taxon>Micromonosporales</taxon>
        <taxon>Micromonosporaceae</taxon>
        <taxon>Micromonospora</taxon>
    </lineage>
</organism>
<dbReference type="EMBL" id="LT607413">
    <property type="protein sequence ID" value="SCF24426.1"/>
    <property type="molecule type" value="Genomic_DNA"/>
</dbReference>
<evidence type="ECO:0000313" key="3">
    <source>
        <dbReference type="Proteomes" id="UP000198253"/>
    </source>
</evidence>
<evidence type="ECO:0000313" key="2">
    <source>
        <dbReference type="EMBL" id="SCF24426.1"/>
    </source>
</evidence>
<gene>
    <name evidence="2" type="ORF">GA0070618_4400</name>
</gene>
<dbReference type="AlphaFoldDB" id="A0A1C4YUU1"/>
<keyword evidence="3" id="KW-1185">Reference proteome</keyword>
<proteinExistence type="predicted"/>
<evidence type="ECO:0000256" key="1">
    <source>
        <dbReference type="SAM" id="MobiDB-lite"/>
    </source>
</evidence>
<dbReference type="Proteomes" id="UP000198253">
    <property type="component" value="Chromosome I"/>
</dbReference>
<feature type="region of interest" description="Disordered" evidence="1">
    <location>
        <begin position="231"/>
        <end position="264"/>
    </location>
</feature>